<dbReference type="InterPro" id="IPR026444">
    <property type="entry name" value="Secre_tail"/>
</dbReference>
<dbReference type="SMART" id="SM00191">
    <property type="entry name" value="Int_alpha"/>
    <property type="match status" value="5"/>
</dbReference>
<dbReference type="PROSITE" id="PS51470">
    <property type="entry name" value="FG_GAP"/>
    <property type="match status" value="1"/>
</dbReference>
<organism evidence="6 7">
    <name type="scientific">Aquimarina addita</name>
    <dbReference type="NCBI Taxonomy" id="870485"/>
    <lineage>
        <taxon>Bacteria</taxon>
        <taxon>Pseudomonadati</taxon>
        <taxon>Bacteroidota</taxon>
        <taxon>Flavobacteriia</taxon>
        <taxon>Flavobacteriales</taxon>
        <taxon>Flavobacteriaceae</taxon>
        <taxon>Aquimarina</taxon>
    </lineage>
</organism>
<keyword evidence="1 4" id="KW-0732">Signal</keyword>
<dbReference type="InterPro" id="IPR028994">
    <property type="entry name" value="Integrin_alpha_N"/>
</dbReference>
<dbReference type="InterPro" id="IPR000413">
    <property type="entry name" value="Integrin_alpha"/>
</dbReference>
<evidence type="ECO:0000256" key="1">
    <source>
        <dbReference type="ARBA" id="ARBA00022729"/>
    </source>
</evidence>
<evidence type="ECO:0000256" key="2">
    <source>
        <dbReference type="ARBA" id="ARBA00022737"/>
    </source>
</evidence>
<reference evidence="7" key="1">
    <citation type="journal article" date="2019" name="Int. J. Syst. Evol. Microbiol.">
        <title>The Global Catalogue of Microorganisms (GCM) 10K type strain sequencing project: providing services to taxonomists for standard genome sequencing and annotation.</title>
        <authorList>
            <consortium name="The Broad Institute Genomics Platform"/>
            <consortium name="The Broad Institute Genome Sequencing Center for Infectious Disease"/>
            <person name="Wu L."/>
            <person name="Ma J."/>
        </authorList>
    </citation>
    <scope>NUCLEOTIDE SEQUENCE [LARGE SCALE GENOMIC DNA]</scope>
    <source>
        <strain evidence="7">JCM 17106</strain>
    </source>
</reference>
<dbReference type="RefSeq" id="WP_344924975.1">
    <property type="nucleotide sequence ID" value="NZ_BAABCW010000002.1"/>
</dbReference>
<dbReference type="EMBL" id="BAABCW010000002">
    <property type="protein sequence ID" value="GAA4110705.1"/>
    <property type="molecule type" value="Genomic_DNA"/>
</dbReference>
<keyword evidence="7" id="KW-1185">Reference proteome</keyword>
<dbReference type="PANTHER" id="PTHR23220">
    <property type="entry name" value="INTEGRIN ALPHA"/>
    <property type="match status" value="1"/>
</dbReference>
<comment type="caution">
    <text evidence="6">The sequence shown here is derived from an EMBL/GenBank/DDBJ whole genome shotgun (WGS) entry which is preliminary data.</text>
</comment>
<dbReference type="SUPFAM" id="SSF69318">
    <property type="entry name" value="Integrin alpha N-terminal domain"/>
    <property type="match status" value="2"/>
</dbReference>
<feature type="chain" id="PRO_5045510768" description="Secretion system C-terminal sorting domain-containing protein" evidence="4">
    <location>
        <begin position="23"/>
        <end position="596"/>
    </location>
</feature>
<dbReference type="Pfam" id="PF18962">
    <property type="entry name" value="Por_Secre_tail"/>
    <property type="match status" value="1"/>
</dbReference>
<dbReference type="PRINTS" id="PR01185">
    <property type="entry name" value="INTEGRINA"/>
</dbReference>
<sequence length="596" mass="63760">MKIFRTSIFGIITMVMVISLTAQTNSQFGPDGFVKIAEGIGGFTGIIDGGDRFGRDHDIVGDVNNDGVADMVIGARSDDDGATDAGAVYILFLNNDGTVQSHQKISMIEGGFTETLTEGNFFGYGVAGIGDYDNDEIPDIAVSAPSAPNTAMYVIHLNNDGTVKSYVKNVGVIAQGLSAIGDLNEDGRIDLVACNPASDEGGTNRGSISILFLDISSQIIDSSTVTIDSNNGGFGTGLEDGDEFGGREVAMLGDLDEDGTKELAVGAFMSDAGKGAVWILSLNATDYNVVSKLKITEGLNGFTDTLTTEINPNGSFGAQFGHALCSPGDLNGDGINDLITGANQQYEGWLYILYLNNDGTVKTYTRINDADGGFDLTLDAEERFSRSISFAGDLRDDGSIAVNIGGGAGIDGALYVLFFNPCEFTEEPGFNFWSGGDTLFTNWSHEDQTVTGPLTFEQCNVKAFETDAAYITYKESDGRCICKSANAILTSSEELSSAYTNSCYSDFALSIADLENYNSMNLYPNPTSSMSYIDFSALNISENDQVDVYSITGELIYQTSIKQEIMSIDTSLLSVGVYFVYINIDNDLTCYRLVKM</sequence>
<dbReference type="PANTHER" id="PTHR23220:SF122">
    <property type="entry name" value="INTEGRIN ALPHA-PS1"/>
    <property type="match status" value="1"/>
</dbReference>
<dbReference type="Pfam" id="PF01839">
    <property type="entry name" value="FG-GAP"/>
    <property type="match status" value="2"/>
</dbReference>
<keyword evidence="2" id="KW-0677">Repeat</keyword>
<name>A0ABP7XBM2_9FLAO</name>
<evidence type="ECO:0000313" key="6">
    <source>
        <dbReference type="EMBL" id="GAA4110705.1"/>
    </source>
</evidence>
<gene>
    <name evidence="6" type="ORF">GCM10022393_07930</name>
</gene>
<evidence type="ECO:0000259" key="5">
    <source>
        <dbReference type="Pfam" id="PF18962"/>
    </source>
</evidence>
<proteinExistence type="predicted"/>
<dbReference type="Gene3D" id="2.130.10.130">
    <property type="entry name" value="Integrin alpha, N-terminal"/>
    <property type="match status" value="3"/>
</dbReference>
<evidence type="ECO:0000313" key="7">
    <source>
        <dbReference type="Proteomes" id="UP001500459"/>
    </source>
</evidence>
<dbReference type="InterPro" id="IPR013519">
    <property type="entry name" value="Int_alpha_beta-p"/>
</dbReference>
<dbReference type="InterPro" id="IPR013517">
    <property type="entry name" value="FG-GAP"/>
</dbReference>
<feature type="signal peptide" evidence="4">
    <location>
        <begin position="1"/>
        <end position="22"/>
    </location>
</feature>
<protein>
    <recommendedName>
        <fullName evidence="5">Secretion system C-terminal sorting domain-containing protein</fullName>
    </recommendedName>
</protein>
<dbReference type="NCBIfam" id="TIGR04183">
    <property type="entry name" value="Por_Secre_tail"/>
    <property type="match status" value="1"/>
</dbReference>
<evidence type="ECO:0000256" key="4">
    <source>
        <dbReference type="SAM" id="SignalP"/>
    </source>
</evidence>
<accession>A0ABP7XBM2</accession>
<dbReference type="Proteomes" id="UP001500459">
    <property type="component" value="Unassembled WGS sequence"/>
</dbReference>
<feature type="domain" description="Secretion system C-terminal sorting" evidence="5">
    <location>
        <begin position="522"/>
        <end position="589"/>
    </location>
</feature>
<evidence type="ECO:0000256" key="3">
    <source>
        <dbReference type="ARBA" id="ARBA00023180"/>
    </source>
</evidence>
<keyword evidence="3" id="KW-0325">Glycoprotein</keyword>